<dbReference type="EMBL" id="FQYQ01000020">
    <property type="protein sequence ID" value="SHJ39332.1"/>
    <property type="molecule type" value="Genomic_DNA"/>
</dbReference>
<organism evidence="1 2">
    <name type="scientific">Pseudobutyrivibrio xylanivorans DSM 14809</name>
    <dbReference type="NCBI Taxonomy" id="1123012"/>
    <lineage>
        <taxon>Bacteria</taxon>
        <taxon>Bacillati</taxon>
        <taxon>Bacillota</taxon>
        <taxon>Clostridia</taxon>
        <taxon>Lachnospirales</taxon>
        <taxon>Lachnospiraceae</taxon>
        <taxon>Pseudobutyrivibrio</taxon>
    </lineage>
</organism>
<accession>A0A1M6IY56</accession>
<sequence length="69" mass="7820">ELCAPHQEMEAIPFPNDNSKAVAMDKLIQELIGDKLLEISKYVNMNVIDRTIIIDQTSLHNDGYQIIAH</sequence>
<dbReference type="RefSeq" id="WP_159430897.1">
    <property type="nucleotide sequence ID" value="NZ_FQYQ01000020.1"/>
</dbReference>
<protein>
    <submittedName>
        <fullName evidence="1">Uncharacterized protein</fullName>
    </submittedName>
</protein>
<feature type="non-terminal residue" evidence="1">
    <location>
        <position position="1"/>
    </location>
</feature>
<name>A0A1M6IY56_PSEXY</name>
<reference evidence="1 2" key="1">
    <citation type="submission" date="2016-11" db="EMBL/GenBank/DDBJ databases">
        <authorList>
            <person name="Jaros S."/>
            <person name="Januszkiewicz K."/>
            <person name="Wedrychowicz H."/>
        </authorList>
    </citation>
    <scope>NUCLEOTIDE SEQUENCE [LARGE SCALE GENOMIC DNA]</scope>
    <source>
        <strain evidence="1 2">DSM 14809</strain>
    </source>
</reference>
<proteinExistence type="predicted"/>
<evidence type="ECO:0000313" key="2">
    <source>
        <dbReference type="Proteomes" id="UP000184185"/>
    </source>
</evidence>
<dbReference type="Proteomes" id="UP000184185">
    <property type="component" value="Unassembled WGS sequence"/>
</dbReference>
<dbReference type="OrthoDB" id="2001341at2"/>
<evidence type="ECO:0000313" key="1">
    <source>
        <dbReference type="EMBL" id="SHJ39332.1"/>
    </source>
</evidence>
<keyword evidence="2" id="KW-1185">Reference proteome</keyword>
<gene>
    <name evidence="1" type="ORF">SAMN02745725_02441</name>
</gene>
<dbReference type="AlphaFoldDB" id="A0A1M6IY56"/>